<sequence length="374" mass="44583">MKKIIILTGEPLTMYTERILCINEFIKEGFNVEYWDCSQYFYLGLSLSDSVLRDYIFKIKTLHDLRDAFSIINIQDAIFILGAAMRWKYQTFFKLLSQKQCVFIKIDYYANTSIKIPLKEQIKIIFSSRFLELLKREMMNITFSYYNKYINGFKYMYYLTSSSIVTSTHKINHPDYEEYQEYIKAQTLTPHMRYIIFSDIYFPFHPDLKYFLAYRVFSNPKEYWKTLTNFFDYLENRFNMPVIIAAHPKSEYKGNEFGNREIVKYKSCELIANSQFVVTHTSNSISFAVLANKPTIFITTNGIKQYKGFNSHLYSLAKFFQKCVYNIDKINYDSISISEIPFNIREKYIYDYLTSKEIQNQSNQQILCNLFKGI</sequence>
<comment type="caution">
    <text evidence="1">The sequence shown here is derived from an EMBL/GenBank/DDBJ whole genome shotgun (WGS) entry which is preliminary data.</text>
</comment>
<organism evidence="1">
    <name type="scientific">termite gut metagenome</name>
    <dbReference type="NCBI Taxonomy" id="433724"/>
    <lineage>
        <taxon>unclassified sequences</taxon>
        <taxon>metagenomes</taxon>
        <taxon>organismal metagenomes</taxon>
    </lineage>
</organism>
<proteinExistence type="predicted"/>
<gene>
    <name evidence="1" type="ORF">EZS27_008958</name>
</gene>
<dbReference type="EMBL" id="SNRY01000274">
    <property type="protein sequence ID" value="KAA6343367.1"/>
    <property type="molecule type" value="Genomic_DNA"/>
</dbReference>
<evidence type="ECO:0000313" key="1">
    <source>
        <dbReference type="EMBL" id="KAA6343367.1"/>
    </source>
</evidence>
<accession>A0A5J4SBH1</accession>
<name>A0A5J4SBH1_9ZZZZ</name>
<dbReference type="AlphaFoldDB" id="A0A5J4SBH1"/>
<reference evidence="1" key="1">
    <citation type="submission" date="2019-03" db="EMBL/GenBank/DDBJ databases">
        <title>Single cell metagenomics reveals metabolic interactions within the superorganism composed of flagellate Streblomastix strix and complex community of Bacteroidetes bacteria on its surface.</title>
        <authorList>
            <person name="Treitli S.C."/>
            <person name="Kolisko M."/>
            <person name="Husnik F."/>
            <person name="Keeling P."/>
            <person name="Hampl V."/>
        </authorList>
    </citation>
    <scope>NUCLEOTIDE SEQUENCE</scope>
    <source>
        <strain evidence="1">STM</strain>
    </source>
</reference>
<protein>
    <submittedName>
        <fullName evidence="1">Uncharacterized protein</fullName>
    </submittedName>
</protein>